<accession>M4Z381</accession>
<dbReference type="GeneID" id="301815709"/>
<dbReference type="Proteomes" id="UP000011841">
    <property type="component" value="Chromosome"/>
</dbReference>
<dbReference type="HOGENOM" id="CLU_027947_0_0_5"/>
<dbReference type="EMBL" id="AP012603">
    <property type="protein sequence ID" value="BAM87793.1"/>
    <property type="molecule type" value="Genomic_DNA"/>
</dbReference>
<dbReference type="CDD" id="cd09598">
    <property type="entry name" value="M4_like"/>
    <property type="match status" value="1"/>
</dbReference>
<dbReference type="OrthoDB" id="178184at2"/>
<keyword evidence="3" id="KW-1185">Reference proteome</keyword>
<dbReference type="PATRIC" id="fig|1245469.3.peg.1820"/>
<reference evidence="2 3" key="1">
    <citation type="journal article" date="2013" name="Appl. Environ. Microbiol.">
        <title>Genome analysis suggests that the soil oligotrophic bacterium Agromonas oligotrophica (Bradyrhizobium oligotrophicum) is a nitrogen-fixing symbiont of Aeschynomene indica.</title>
        <authorList>
            <person name="Okubo T."/>
            <person name="Fukushima S."/>
            <person name="Itakura M."/>
            <person name="Oshima K."/>
            <person name="Longtonglang A."/>
            <person name="Teaumroong N."/>
            <person name="Mitsui H."/>
            <person name="Hattori M."/>
            <person name="Hattori R."/>
            <person name="Hattori T."/>
            <person name="Minamisawa K."/>
        </authorList>
    </citation>
    <scope>NUCLEOTIDE SEQUENCE [LARGE SCALE GENOMIC DNA]</scope>
    <source>
        <strain evidence="2 3">S58</strain>
    </source>
</reference>
<dbReference type="AlphaFoldDB" id="M4Z381"/>
<feature type="region of interest" description="Disordered" evidence="1">
    <location>
        <begin position="1"/>
        <end position="27"/>
    </location>
</feature>
<proteinExistence type="predicted"/>
<evidence type="ECO:0000256" key="1">
    <source>
        <dbReference type="SAM" id="MobiDB-lite"/>
    </source>
</evidence>
<evidence type="ECO:0008006" key="4">
    <source>
        <dbReference type="Google" id="ProtNLM"/>
    </source>
</evidence>
<name>M4Z381_9BRAD</name>
<dbReference type="RefSeq" id="WP_015664921.1">
    <property type="nucleotide sequence ID" value="NC_020453.1"/>
</dbReference>
<gene>
    <name evidence="2" type="ORF">S58_17860</name>
</gene>
<dbReference type="KEGG" id="aol:S58_17860"/>
<sequence>MPHPSRFKCDDVTPTGEPPATHDDMSEDIFSTTEIPFPSERPLNVYAFDPSLGNFVGNQMVTHVRYESLEPGPIGERFAVIDYDGSQRTFYKPVNLDDPKLLMTNGLPPSAADPRFHQQMVYAVASETLQRFEYALGRRVRWRTRSGTGHPAAPKGASRRLNLFPHAMCEANAFYSPDAHGILFGYFKASRTNPGRNLPGQTVFTCLSHDIIVHETTHAIVDGIREHFMEPTNVDVAAFHEAFADLAALFLHFSHKEVLVDTLQKTGGKLFEFKLKGDAELAHGATPAIQSQLNTENPLIALATQFGEAAGRASSLRSALMTPATPDGAKEIGTKIEPHERGSILVAAVFDAYFTVYGRRTFDLFRIYRASGGSLDKADLPVPLANRLAMEASRTAEEFFAICARALDYCPPVDITFGDFLRALLTAHLDYTPDDPDHVRDAFMQAFRLRGIVAENATAFSEDALFWPKVMRGSLRVPGLIFGDPNGLTKDEKDHNGDVLRAFAVTHADKLGFDPKAGPIAAPSFHPMFSIGKDGKLYVSMVVELVQTMRVPFGHGIPGTFPLRNGVTLLIAQDPPEHDKRPDPRVRFVIPKLYHREREERVRNFYVGSGRATTTIPAGHDEDKRFRLDFALLHAGV</sequence>
<dbReference type="STRING" id="1245469.S58_17860"/>
<evidence type="ECO:0000313" key="2">
    <source>
        <dbReference type="EMBL" id="BAM87793.1"/>
    </source>
</evidence>
<dbReference type="SUPFAM" id="SSF55486">
    <property type="entry name" value="Metalloproteases ('zincins'), catalytic domain"/>
    <property type="match status" value="1"/>
</dbReference>
<evidence type="ECO:0000313" key="3">
    <source>
        <dbReference type="Proteomes" id="UP000011841"/>
    </source>
</evidence>
<organism evidence="2 3">
    <name type="scientific">Bradyrhizobium oligotrophicum S58</name>
    <dbReference type="NCBI Taxonomy" id="1245469"/>
    <lineage>
        <taxon>Bacteria</taxon>
        <taxon>Pseudomonadati</taxon>
        <taxon>Pseudomonadota</taxon>
        <taxon>Alphaproteobacteria</taxon>
        <taxon>Hyphomicrobiales</taxon>
        <taxon>Nitrobacteraceae</taxon>
        <taxon>Bradyrhizobium</taxon>
    </lineage>
</organism>
<protein>
    <recommendedName>
        <fullName evidence="4">Peptidase M4</fullName>
    </recommendedName>
</protein>
<dbReference type="eggNOG" id="COG3590">
    <property type="taxonomic scope" value="Bacteria"/>
</dbReference>